<sequence>MKLNQNLLFENKLLVEGRIAQCAIECAVEGECPIDFSLEPIGPIDGIRLSALGNDGITRRLGHYYRQSSHNDIATDSLTELDLPCCFGRESFLPGTAEVGVALPFEPVGDIRESLAFYKSSSFSLHFEKKSKKFKFSPTFHPAEGKGKEGLL</sequence>
<evidence type="ECO:0000313" key="1">
    <source>
        <dbReference type="EMBL" id="KAF2290030.1"/>
    </source>
</evidence>
<evidence type="ECO:0000313" key="2">
    <source>
        <dbReference type="Proteomes" id="UP000467840"/>
    </source>
</evidence>
<accession>A0A6A6KM38</accession>
<proteinExistence type="predicted"/>
<name>A0A6A6KM38_HEVBR</name>
<comment type="caution">
    <text evidence="1">The sequence shown here is derived from an EMBL/GenBank/DDBJ whole genome shotgun (WGS) entry which is preliminary data.</text>
</comment>
<protein>
    <submittedName>
        <fullName evidence="1">Uncharacterized protein</fullName>
    </submittedName>
</protein>
<reference evidence="1 2" key="1">
    <citation type="journal article" date="2020" name="Mol. Plant">
        <title>The Chromosome-Based Rubber Tree Genome Provides New Insights into Spurge Genome Evolution and Rubber Biosynthesis.</title>
        <authorList>
            <person name="Liu J."/>
            <person name="Shi C."/>
            <person name="Shi C.C."/>
            <person name="Li W."/>
            <person name="Zhang Q.J."/>
            <person name="Zhang Y."/>
            <person name="Li K."/>
            <person name="Lu H.F."/>
            <person name="Shi C."/>
            <person name="Zhu S.T."/>
            <person name="Xiao Z.Y."/>
            <person name="Nan H."/>
            <person name="Yue Y."/>
            <person name="Zhu X.G."/>
            <person name="Wu Y."/>
            <person name="Hong X.N."/>
            <person name="Fan G.Y."/>
            <person name="Tong Y."/>
            <person name="Zhang D."/>
            <person name="Mao C.L."/>
            <person name="Liu Y.L."/>
            <person name="Hao S.J."/>
            <person name="Liu W.Q."/>
            <person name="Lv M.Q."/>
            <person name="Zhang H.B."/>
            <person name="Liu Y."/>
            <person name="Hu-Tang G.R."/>
            <person name="Wang J.P."/>
            <person name="Wang J.H."/>
            <person name="Sun Y.H."/>
            <person name="Ni S.B."/>
            <person name="Chen W.B."/>
            <person name="Zhang X.C."/>
            <person name="Jiao Y.N."/>
            <person name="Eichler E.E."/>
            <person name="Li G.H."/>
            <person name="Liu X."/>
            <person name="Gao L.Z."/>
        </authorList>
    </citation>
    <scope>NUCLEOTIDE SEQUENCE [LARGE SCALE GENOMIC DNA]</scope>
    <source>
        <strain evidence="2">cv. GT1</strain>
        <tissue evidence="1">Leaf</tissue>
    </source>
</reference>
<gene>
    <name evidence="1" type="ORF">GH714_042436</name>
</gene>
<dbReference type="AlphaFoldDB" id="A0A6A6KM38"/>
<organism evidence="1 2">
    <name type="scientific">Hevea brasiliensis</name>
    <name type="common">Para rubber tree</name>
    <name type="synonym">Siphonia brasiliensis</name>
    <dbReference type="NCBI Taxonomy" id="3981"/>
    <lineage>
        <taxon>Eukaryota</taxon>
        <taxon>Viridiplantae</taxon>
        <taxon>Streptophyta</taxon>
        <taxon>Embryophyta</taxon>
        <taxon>Tracheophyta</taxon>
        <taxon>Spermatophyta</taxon>
        <taxon>Magnoliopsida</taxon>
        <taxon>eudicotyledons</taxon>
        <taxon>Gunneridae</taxon>
        <taxon>Pentapetalae</taxon>
        <taxon>rosids</taxon>
        <taxon>fabids</taxon>
        <taxon>Malpighiales</taxon>
        <taxon>Euphorbiaceae</taxon>
        <taxon>Crotonoideae</taxon>
        <taxon>Micrandreae</taxon>
        <taxon>Hevea</taxon>
    </lineage>
</organism>
<dbReference type="EMBL" id="JAAGAX010000016">
    <property type="protein sequence ID" value="KAF2290030.1"/>
    <property type="molecule type" value="Genomic_DNA"/>
</dbReference>
<keyword evidence="2" id="KW-1185">Reference proteome</keyword>
<dbReference type="Proteomes" id="UP000467840">
    <property type="component" value="Chromosome 8"/>
</dbReference>